<dbReference type="Pfam" id="PF18029">
    <property type="entry name" value="Glyoxalase_6"/>
    <property type="match status" value="1"/>
</dbReference>
<dbReference type="AlphaFoldDB" id="A0AB33KKT8"/>
<dbReference type="EMBL" id="AP035884">
    <property type="protein sequence ID" value="BFP53167.1"/>
    <property type="molecule type" value="Genomic_DNA"/>
</dbReference>
<dbReference type="Gene3D" id="3.10.180.10">
    <property type="entry name" value="2,3-Dihydroxybiphenyl 1,2-Dioxygenase, domain 1"/>
    <property type="match status" value="1"/>
</dbReference>
<accession>A0AB33KKT8</accession>
<dbReference type="PANTHER" id="PTHR35908">
    <property type="entry name" value="HYPOTHETICAL FUSION PROTEIN"/>
    <property type="match status" value="1"/>
</dbReference>
<dbReference type="SUPFAM" id="SSF54593">
    <property type="entry name" value="Glyoxalase/Bleomycin resistance protein/Dihydroxybiphenyl dioxygenase"/>
    <property type="match status" value="1"/>
</dbReference>
<proteinExistence type="predicted"/>
<evidence type="ECO:0000313" key="2">
    <source>
        <dbReference type="EMBL" id="BFP53167.1"/>
    </source>
</evidence>
<organism evidence="2">
    <name type="scientific">Streptomyces sp. CMC78</name>
    <dbReference type="NCBI Taxonomy" id="3231512"/>
    <lineage>
        <taxon>Bacteria</taxon>
        <taxon>Bacillati</taxon>
        <taxon>Actinomycetota</taxon>
        <taxon>Actinomycetes</taxon>
        <taxon>Kitasatosporales</taxon>
        <taxon>Streptomycetaceae</taxon>
        <taxon>Streptomyces</taxon>
    </lineage>
</organism>
<dbReference type="InterPro" id="IPR029068">
    <property type="entry name" value="Glyas_Bleomycin-R_OHBP_Dase"/>
</dbReference>
<sequence length="161" mass="17594">MRSSEQSRTVLAMRVRIDLTLDCADAQLLRAFWKSALGYVDLPPPPPFATREEWLAQFDLPEGETVDDGAWLCDPQGVGPHLAILKVPEPKTAKNRLHIDVRIDGHGTPAERWERIRAEAARLVAAGGSVLAEVDEHHVVMADPEGNEFCVAAAGAPDPQD</sequence>
<feature type="domain" description="Glyoxalase-like" evidence="1">
    <location>
        <begin position="19"/>
        <end position="151"/>
    </location>
</feature>
<gene>
    <name evidence="2" type="ORF">SCMC78_29740</name>
</gene>
<evidence type="ECO:0000259" key="1">
    <source>
        <dbReference type="Pfam" id="PF18029"/>
    </source>
</evidence>
<name>A0AB33KKT8_9ACTN</name>
<dbReference type="InterPro" id="IPR041581">
    <property type="entry name" value="Glyoxalase_6"/>
</dbReference>
<dbReference type="KEGG" id="stcm:SCMC78_29740"/>
<reference evidence="2" key="1">
    <citation type="submission" date="2024-07" db="EMBL/GenBank/DDBJ databases">
        <title>Complete genome sequences of cellulolytic bacteria, Kitasatospora sp. CMC57 and Streptomyces sp. CMC78, isolated from Japanese agricultural soil.</title>
        <authorList>
            <person name="Hashimoto T."/>
            <person name="Ito M."/>
            <person name="Iwamoto M."/>
            <person name="Fukahori D."/>
            <person name="Shoda T."/>
            <person name="Sakoda M."/>
            <person name="Morohoshi T."/>
            <person name="Mitsuboshi M."/>
            <person name="Nishizawa T."/>
        </authorList>
    </citation>
    <scope>NUCLEOTIDE SEQUENCE</scope>
    <source>
        <strain evidence="2">CMC78</strain>
    </source>
</reference>
<dbReference type="PANTHER" id="PTHR35908:SF1">
    <property type="entry name" value="CONSERVED PROTEIN"/>
    <property type="match status" value="1"/>
</dbReference>
<protein>
    <submittedName>
        <fullName evidence="2">VOC family protein</fullName>
    </submittedName>
</protein>